<dbReference type="AlphaFoldDB" id="A0A5C6AK40"/>
<evidence type="ECO:0000313" key="1">
    <source>
        <dbReference type="EMBL" id="TWU00020.1"/>
    </source>
</evidence>
<proteinExistence type="predicted"/>
<sequence length="275" mass="30590">MTEEALASRIEALGLGPFREEIIESAEACLSVTTSRDESRPCEIGSSKIGGDPDLPADLEWPRASENSLHFIAQFKLSELPPIASTSLPSVGMLYFFYDMNGQHWGFDPEDGEGHRVLYSECETGLSRRLPPDDIANDDAVLECHLQVAKSFSLPSDPPSGVSFEGDQAQWDAYFELTEGSHQLLGLPSEIQNPMELECQLASNGLYVGDASGYQDIRAKALEEGATDWRLLFQMDSDDDAGIMWGDGGMIYYWIRKQDLAAKRFEKSWLILQCY</sequence>
<accession>A0A5C6AK40</accession>
<evidence type="ECO:0008006" key="3">
    <source>
        <dbReference type="Google" id="ProtNLM"/>
    </source>
</evidence>
<organism evidence="1 2">
    <name type="scientific">Botrimarina colliarenosi</name>
    <dbReference type="NCBI Taxonomy" id="2528001"/>
    <lineage>
        <taxon>Bacteria</taxon>
        <taxon>Pseudomonadati</taxon>
        <taxon>Planctomycetota</taxon>
        <taxon>Planctomycetia</taxon>
        <taxon>Pirellulales</taxon>
        <taxon>Lacipirellulaceae</taxon>
        <taxon>Botrimarina</taxon>
    </lineage>
</organism>
<dbReference type="RefSeq" id="WP_146443519.1">
    <property type="nucleotide sequence ID" value="NZ_SJPR01000001.1"/>
</dbReference>
<evidence type="ECO:0000313" key="2">
    <source>
        <dbReference type="Proteomes" id="UP000317421"/>
    </source>
</evidence>
<dbReference type="Gene3D" id="2.30.320.10">
    <property type="entry name" value="YwqG-like"/>
    <property type="match status" value="1"/>
</dbReference>
<dbReference type="OrthoDB" id="241317at2"/>
<dbReference type="InterPro" id="IPR015315">
    <property type="entry name" value="DUF1963"/>
</dbReference>
<name>A0A5C6AK40_9BACT</name>
<gene>
    <name evidence="1" type="ORF">Pla108_09630</name>
</gene>
<dbReference type="InterPro" id="IPR035948">
    <property type="entry name" value="YwqG-like_sf"/>
</dbReference>
<dbReference type="Pfam" id="PF09234">
    <property type="entry name" value="DUF1963"/>
    <property type="match status" value="1"/>
</dbReference>
<dbReference type="SUPFAM" id="SSF103032">
    <property type="entry name" value="Hypothetical protein YwqG"/>
    <property type="match status" value="1"/>
</dbReference>
<dbReference type="EMBL" id="SJPR01000001">
    <property type="protein sequence ID" value="TWU00020.1"/>
    <property type="molecule type" value="Genomic_DNA"/>
</dbReference>
<dbReference type="PANTHER" id="PTHR36436:SF6">
    <property type="entry name" value="SLL5081 PROTEIN"/>
    <property type="match status" value="1"/>
</dbReference>
<reference evidence="1 2" key="1">
    <citation type="submission" date="2019-02" db="EMBL/GenBank/DDBJ databases">
        <title>Deep-cultivation of Planctomycetes and their phenomic and genomic characterization uncovers novel biology.</title>
        <authorList>
            <person name="Wiegand S."/>
            <person name="Jogler M."/>
            <person name="Boedeker C."/>
            <person name="Pinto D."/>
            <person name="Vollmers J."/>
            <person name="Rivas-Marin E."/>
            <person name="Kohn T."/>
            <person name="Peeters S.H."/>
            <person name="Heuer A."/>
            <person name="Rast P."/>
            <person name="Oberbeckmann S."/>
            <person name="Bunk B."/>
            <person name="Jeske O."/>
            <person name="Meyerdierks A."/>
            <person name="Storesund J.E."/>
            <person name="Kallscheuer N."/>
            <person name="Luecker S."/>
            <person name="Lage O.M."/>
            <person name="Pohl T."/>
            <person name="Merkel B.J."/>
            <person name="Hornburger P."/>
            <person name="Mueller R.-W."/>
            <person name="Bruemmer F."/>
            <person name="Labrenz M."/>
            <person name="Spormann A.M."/>
            <person name="Op Den Camp H."/>
            <person name="Overmann J."/>
            <person name="Amann R."/>
            <person name="Jetten M.S.M."/>
            <person name="Mascher T."/>
            <person name="Medema M.H."/>
            <person name="Devos D.P."/>
            <person name="Kaster A.-K."/>
            <person name="Ovreas L."/>
            <person name="Rohde M."/>
            <person name="Galperin M.Y."/>
            <person name="Jogler C."/>
        </authorList>
    </citation>
    <scope>NUCLEOTIDE SEQUENCE [LARGE SCALE GENOMIC DNA]</scope>
    <source>
        <strain evidence="1 2">Pla108</strain>
    </source>
</reference>
<protein>
    <recommendedName>
        <fullName evidence="3">DUF1963 domain-containing protein</fullName>
    </recommendedName>
</protein>
<comment type="caution">
    <text evidence="1">The sequence shown here is derived from an EMBL/GenBank/DDBJ whole genome shotgun (WGS) entry which is preliminary data.</text>
</comment>
<dbReference type="PANTHER" id="PTHR36436">
    <property type="entry name" value="SLL5081 PROTEIN"/>
    <property type="match status" value="1"/>
</dbReference>
<keyword evidence="2" id="KW-1185">Reference proteome</keyword>
<dbReference type="Proteomes" id="UP000317421">
    <property type="component" value="Unassembled WGS sequence"/>
</dbReference>